<dbReference type="PROSITE" id="PS00913">
    <property type="entry name" value="ADH_IRON_1"/>
    <property type="match status" value="1"/>
</dbReference>
<reference evidence="8" key="1">
    <citation type="journal article" date="2021" name="ISME J.">
        <title>Evolutionary origin and ecological implication of a unique nif island in free-living Bradyrhizobium lineages.</title>
        <authorList>
            <person name="Tao J."/>
        </authorList>
    </citation>
    <scope>NUCLEOTIDE SEQUENCE [LARGE SCALE GENOMIC DNA]</scope>
    <source>
        <strain evidence="8">SZCCT0434</strain>
    </source>
</reference>
<sequence length="385" mass="40136">MQTLTFLTAPTIISGAGSLRQLTEIARGRDCKSVFVVTDPGIVACGYAETARNLLRDAGLAVTMFDKVAADPPYPTVHAAIEAARGAGADFVVGLGGGSSIDTAKVVSVLVNSEQSLDDMIGADKVIGGRLPLIAIPTTAGTGSEVTFVSVLTNDANEKKAIYSPQLMPDVALLDPELTVGMPRHITAATALDAMVHAVEAYTSRTRKNPISDALAVQALQLLGNGLPKVLADGRDIEARSAMLLGATMAGMAFVNASVAAVHALAYPLGARFHIPHGHSNALVMGVVFRFNLPVAAKLYAELAPTILPGRGYNSDEAAANAFVGKLENLAAESGLEMRLSKLGVSDDDVPGMAGEVTEKIARLIATNPRDMSFDDVCGLYRKVL</sequence>
<evidence type="ECO:0000259" key="6">
    <source>
        <dbReference type="Pfam" id="PF25137"/>
    </source>
</evidence>
<dbReference type="InterPro" id="IPR001670">
    <property type="entry name" value="ADH_Fe/GldA"/>
</dbReference>
<dbReference type="EMBL" id="JAFCJH010000052">
    <property type="protein sequence ID" value="MBR0800335.1"/>
    <property type="molecule type" value="Genomic_DNA"/>
</dbReference>
<keyword evidence="8" id="KW-1185">Reference proteome</keyword>
<dbReference type="PANTHER" id="PTHR11496">
    <property type="entry name" value="ALCOHOL DEHYDROGENASE"/>
    <property type="match status" value="1"/>
</dbReference>
<dbReference type="Gene3D" id="3.40.50.1970">
    <property type="match status" value="1"/>
</dbReference>
<dbReference type="Gene3D" id="1.20.1090.10">
    <property type="entry name" value="Dehydroquinate synthase-like - alpha domain"/>
    <property type="match status" value="1"/>
</dbReference>
<keyword evidence="3" id="KW-0560">Oxidoreductase</keyword>
<evidence type="ECO:0000256" key="1">
    <source>
        <dbReference type="ARBA" id="ARBA00001962"/>
    </source>
</evidence>
<evidence type="ECO:0000256" key="4">
    <source>
        <dbReference type="ARBA" id="ARBA00023027"/>
    </source>
</evidence>
<evidence type="ECO:0000259" key="5">
    <source>
        <dbReference type="Pfam" id="PF00465"/>
    </source>
</evidence>
<gene>
    <name evidence="7" type="ORF">JQ615_33700</name>
</gene>
<evidence type="ECO:0000313" key="7">
    <source>
        <dbReference type="EMBL" id="MBR0800335.1"/>
    </source>
</evidence>
<evidence type="ECO:0000313" key="8">
    <source>
        <dbReference type="Proteomes" id="UP001315278"/>
    </source>
</evidence>
<dbReference type="Pfam" id="PF25137">
    <property type="entry name" value="ADH_Fe_C"/>
    <property type="match status" value="1"/>
</dbReference>
<dbReference type="InterPro" id="IPR018211">
    <property type="entry name" value="ADH_Fe_CS"/>
</dbReference>
<dbReference type="SUPFAM" id="SSF56796">
    <property type="entry name" value="Dehydroquinate synthase-like"/>
    <property type="match status" value="1"/>
</dbReference>
<feature type="domain" description="Alcohol dehydrogenase iron-type/glycerol dehydrogenase GldA" evidence="5">
    <location>
        <begin position="10"/>
        <end position="176"/>
    </location>
</feature>
<dbReference type="Pfam" id="PF00465">
    <property type="entry name" value="Fe-ADH"/>
    <property type="match status" value="1"/>
</dbReference>
<keyword evidence="4" id="KW-0520">NAD</keyword>
<dbReference type="InterPro" id="IPR056798">
    <property type="entry name" value="ADH_Fe_C"/>
</dbReference>
<comment type="similarity">
    <text evidence="2">Belongs to the iron-containing alcohol dehydrogenase family.</text>
</comment>
<dbReference type="CDD" id="cd08193">
    <property type="entry name" value="HVD"/>
    <property type="match status" value="1"/>
</dbReference>
<evidence type="ECO:0000256" key="2">
    <source>
        <dbReference type="ARBA" id="ARBA00007358"/>
    </source>
</evidence>
<accession>A0ABS5FUB9</accession>
<protein>
    <submittedName>
        <fullName evidence="7">Iron-containing alcohol dehydrogenase</fullName>
    </submittedName>
</protein>
<dbReference type="PANTHER" id="PTHR11496:SF102">
    <property type="entry name" value="ALCOHOL DEHYDROGENASE 4"/>
    <property type="match status" value="1"/>
</dbReference>
<dbReference type="RefSeq" id="WP_212494763.1">
    <property type="nucleotide sequence ID" value="NZ_JAFCJH010000052.1"/>
</dbReference>
<dbReference type="Proteomes" id="UP001315278">
    <property type="component" value="Unassembled WGS sequence"/>
</dbReference>
<feature type="domain" description="Fe-containing alcohol dehydrogenase-like C-terminal" evidence="6">
    <location>
        <begin position="187"/>
        <end position="384"/>
    </location>
</feature>
<dbReference type="InterPro" id="IPR039697">
    <property type="entry name" value="Alcohol_dehydrogenase_Fe"/>
</dbReference>
<proteinExistence type="inferred from homology"/>
<organism evidence="7 8">
    <name type="scientific">Bradyrhizobium jicamae</name>
    <dbReference type="NCBI Taxonomy" id="280332"/>
    <lineage>
        <taxon>Bacteria</taxon>
        <taxon>Pseudomonadati</taxon>
        <taxon>Pseudomonadota</taxon>
        <taxon>Alphaproteobacteria</taxon>
        <taxon>Hyphomicrobiales</taxon>
        <taxon>Nitrobacteraceae</taxon>
        <taxon>Bradyrhizobium</taxon>
    </lineage>
</organism>
<comment type="caution">
    <text evidence="7">The sequence shown here is derived from an EMBL/GenBank/DDBJ whole genome shotgun (WGS) entry which is preliminary data.</text>
</comment>
<comment type="cofactor">
    <cofactor evidence="1">
        <name>Fe cation</name>
        <dbReference type="ChEBI" id="CHEBI:24875"/>
    </cofactor>
</comment>
<evidence type="ECO:0000256" key="3">
    <source>
        <dbReference type="ARBA" id="ARBA00023002"/>
    </source>
</evidence>
<name>A0ABS5FUB9_9BRAD</name>